<keyword evidence="3" id="KW-1185">Reference proteome</keyword>
<dbReference type="InterPro" id="IPR052989">
    <property type="entry name" value="Mg-chelatase_DI-like"/>
</dbReference>
<dbReference type="SUPFAM" id="SSF53300">
    <property type="entry name" value="vWA-like"/>
    <property type="match status" value="1"/>
</dbReference>
<dbReference type="PANTHER" id="PTHR35023">
    <property type="entry name" value="CHELATASE-RELATED"/>
    <property type="match status" value="1"/>
</dbReference>
<dbReference type="InterPro" id="IPR002035">
    <property type="entry name" value="VWF_A"/>
</dbReference>
<comment type="caution">
    <text evidence="2">The sequence shown here is derived from an EMBL/GenBank/DDBJ whole genome shotgun (WGS) entry which is preliminary data.</text>
</comment>
<dbReference type="SMART" id="SM00327">
    <property type="entry name" value="VWA"/>
    <property type="match status" value="1"/>
</dbReference>
<organism evidence="2 3">
    <name type="scientific">Frankia nepalensis</name>
    <dbReference type="NCBI Taxonomy" id="1836974"/>
    <lineage>
        <taxon>Bacteria</taxon>
        <taxon>Bacillati</taxon>
        <taxon>Actinomycetota</taxon>
        <taxon>Actinomycetes</taxon>
        <taxon>Frankiales</taxon>
        <taxon>Frankiaceae</taxon>
        <taxon>Frankia</taxon>
    </lineage>
</organism>
<protein>
    <submittedName>
        <fullName evidence="2">VWA domain-containing protein</fullName>
    </submittedName>
</protein>
<proteinExistence type="predicted"/>
<evidence type="ECO:0000313" key="3">
    <source>
        <dbReference type="Proteomes" id="UP000604475"/>
    </source>
</evidence>
<dbReference type="Pfam" id="PF13519">
    <property type="entry name" value="VWA_2"/>
    <property type="match status" value="1"/>
</dbReference>
<dbReference type="Gene3D" id="3.40.50.410">
    <property type="entry name" value="von Willebrand factor, type A domain"/>
    <property type="match status" value="1"/>
</dbReference>
<sequence>MRPADLRQARREGREGNLVLFAVDASGSMAARARMAAVKAAVLSLLLDAYQRRDKIGLVTFRGEAARLALPPTSSVDVAAARLADLPAGGRTPLADGLLLAHRTLLRERLRDPSRRPLLVVLTDGRHTAGPEPGPAAELLARAGVAAVVVDCETGRVRLGLAGVLAAWLGAPLLTLAELAAPGGGHAAPSGRRGARAGAGLDGAAAGAGLAATVRALRDAA</sequence>
<gene>
    <name evidence="2" type="ORF">I7412_14625</name>
</gene>
<dbReference type="InterPro" id="IPR036465">
    <property type="entry name" value="vWFA_dom_sf"/>
</dbReference>
<dbReference type="PANTHER" id="PTHR35023:SF1">
    <property type="entry name" value="MG-PROTOPORPHYRIN IX CHELATASE"/>
    <property type="match status" value="1"/>
</dbReference>
<dbReference type="EMBL" id="JAEACQ010000184">
    <property type="protein sequence ID" value="MBL7628364.1"/>
    <property type="molecule type" value="Genomic_DNA"/>
</dbReference>
<evidence type="ECO:0000259" key="1">
    <source>
        <dbReference type="PROSITE" id="PS50234"/>
    </source>
</evidence>
<dbReference type="PROSITE" id="PS50234">
    <property type="entry name" value="VWFA"/>
    <property type="match status" value="1"/>
</dbReference>
<feature type="domain" description="VWFA" evidence="1">
    <location>
        <begin position="18"/>
        <end position="150"/>
    </location>
</feature>
<dbReference type="Proteomes" id="UP000604475">
    <property type="component" value="Unassembled WGS sequence"/>
</dbReference>
<evidence type="ECO:0000313" key="2">
    <source>
        <dbReference type="EMBL" id="MBL7628364.1"/>
    </source>
</evidence>
<reference evidence="2" key="1">
    <citation type="submission" date="2020-12" db="EMBL/GenBank/DDBJ databases">
        <title>Genomic characterization of non-nitrogen-fixing Frankia strains.</title>
        <authorList>
            <person name="Carlos-Shanley C."/>
            <person name="Guerra T."/>
            <person name="Hahn D."/>
        </authorList>
    </citation>
    <scope>NUCLEOTIDE SEQUENCE</scope>
    <source>
        <strain evidence="2">CN6</strain>
    </source>
</reference>
<name>A0A937ULZ4_9ACTN</name>
<accession>A0A937ULZ4</accession>
<dbReference type="AlphaFoldDB" id="A0A937ULZ4"/>